<keyword evidence="1" id="KW-0805">Transcription regulation</keyword>
<evidence type="ECO:0000256" key="2">
    <source>
        <dbReference type="ARBA" id="ARBA00023125"/>
    </source>
</evidence>
<feature type="region of interest" description="Disordered" evidence="4">
    <location>
        <begin position="225"/>
        <end position="248"/>
    </location>
</feature>
<protein>
    <submittedName>
        <fullName evidence="6">GntR family transcriptional regulator</fullName>
    </submittedName>
</protein>
<evidence type="ECO:0000256" key="1">
    <source>
        <dbReference type="ARBA" id="ARBA00023015"/>
    </source>
</evidence>
<dbReference type="PANTHER" id="PTHR43537:SF49">
    <property type="entry name" value="TRANSCRIPTIONAL REGULATORY PROTEIN"/>
    <property type="match status" value="1"/>
</dbReference>
<dbReference type="InterPro" id="IPR036388">
    <property type="entry name" value="WH-like_DNA-bd_sf"/>
</dbReference>
<dbReference type="GO" id="GO:0003677">
    <property type="term" value="F:DNA binding"/>
    <property type="evidence" value="ECO:0007669"/>
    <property type="project" value="UniProtKB-KW"/>
</dbReference>
<dbReference type="SUPFAM" id="SSF46785">
    <property type="entry name" value="Winged helix' DNA-binding domain"/>
    <property type="match status" value="1"/>
</dbReference>
<evidence type="ECO:0000313" key="7">
    <source>
        <dbReference type="Proteomes" id="UP000252558"/>
    </source>
</evidence>
<keyword evidence="7" id="KW-1185">Reference proteome</keyword>
<keyword evidence="3" id="KW-0804">Transcription</keyword>
<dbReference type="InterPro" id="IPR008920">
    <property type="entry name" value="TF_FadR/GntR_C"/>
</dbReference>
<dbReference type="EMBL" id="QPID01000001">
    <property type="protein sequence ID" value="RCU52893.1"/>
    <property type="molecule type" value="Genomic_DNA"/>
</dbReference>
<dbReference type="Gene3D" id="1.20.120.530">
    <property type="entry name" value="GntR ligand-binding domain-like"/>
    <property type="match status" value="1"/>
</dbReference>
<dbReference type="Gene3D" id="1.10.10.10">
    <property type="entry name" value="Winged helix-like DNA-binding domain superfamily/Winged helix DNA-binding domain"/>
    <property type="match status" value="1"/>
</dbReference>
<dbReference type="OrthoDB" id="6627771at2"/>
<dbReference type="SUPFAM" id="SSF48008">
    <property type="entry name" value="GntR ligand-binding domain-like"/>
    <property type="match status" value="1"/>
</dbReference>
<evidence type="ECO:0000256" key="3">
    <source>
        <dbReference type="ARBA" id="ARBA00023163"/>
    </source>
</evidence>
<evidence type="ECO:0000259" key="5">
    <source>
        <dbReference type="PROSITE" id="PS50949"/>
    </source>
</evidence>
<dbReference type="Proteomes" id="UP000252558">
    <property type="component" value="Unassembled WGS sequence"/>
</dbReference>
<feature type="domain" description="HTH gntR-type" evidence="5">
    <location>
        <begin position="10"/>
        <end position="77"/>
    </location>
</feature>
<comment type="caution">
    <text evidence="6">The sequence shown here is derived from an EMBL/GenBank/DDBJ whole genome shotgun (WGS) entry which is preliminary data.</text>
</comment>
<sequence>MLSTIVADSQTRNNDAFFRLQEAIVKGEIAPGSKLKEAELSATYGISRGPLREALNRLEGRKLVRKIPHVGAQVVDLDLKELAEIYLIRESLEALACRLAARQMSDQALTDLGELLTQHAEYIDAQEGKRYFNQQGDLDFHYCIIQGSGNQSLINLLCDELYQLVRRYRYTGSHRHSRPQQALAEHQRIYEALLARDGELAALLMQRHIQTARRNIERTLAEDMSDVDDTELTPASTAKAPDQKETKL</sequence>
<dbReference type="AlphaFoldDB" id="A0A368NSH8"/>
<dbReference type="InterPro" id="IPR000524">
    <property type="entry name" value="Tscrpt_reg_HTH_GntR"/>
</dbReference>
<gene>
    <name evidence="6" type="ORF">DU002_02720</name>
</gene>
<evidence type="ECO:0000313" key="6">
    <source>
        <dbReference type="EMBL" id="RCU52893.1"/>
    </source>
</evidence>
<proteinExistence type="predicted"/>
<dbReference type="PANTHER" id="PTHR43537">
    <property type="entry name" value="TRANSCRIPTIONAL REGULATOR, GNTR FAMILY"/>
    <property type="match status" value="1"/>
</dbReference>
<evidence type="ECO:0000256" key="4">
    <source>
        <dbReference type="SAM" id="MobiDB-lite"/>
    </source>
</evidence>
<dbReference type="GO" id="GO:0003700">
    <property type="term" value="F:DNA-binding transcription factor activity"/>
    <property type="evidence" value="ECO:0007669"/>
    <property type="project" value="InterPro"/>
</dbReference>
<accession>A0A368NSH8</accession>
<dbReference type="SMART" id="SM00895">
    <property type="entry name" value="FCD"/>
    <property type="match status" value="1"/>
</dbReference>
<dbReference type="CDD" id="cd07377">
    <property type="entry name" value="WHTH_GntR"/>
    <property type="match status" value="1"/>
</dbReference>
<reference evidence="6 7" key="1">
    <citation type="submission" date="2018-07" db="EMBL/GenBank/DDBJ databases">
        <title>Corallincola holothuriorum sp. nov., a new facultative anaerobe isolated from sea cucumber Apostichopus japonicus.</title>
        <authorList>
            <person name="Xia H."/>
        </authorList>
    </citation>
    <scope>NUCLEOTIDE SEQUENCE [LARGE SCALE GENOMIC DNA]</scope>
    <source>
        <strain evidence="6 7">C4</strain>
    </source>
</reference>
<dbReference type="InterPro" id="IPR011711">
    <property type="entry name" value="GntR_C"/>
</dbReference>
<dbReference type="SMART" id="SM00345">
    <property type="entry name" value="HTH_GNTR"/>
    <property type="match status" value="1"/>
</dbReference>
<keyword evidence="2" id="KW-0238">DNA-binding</keyword>
<dbReference type="Pfam" id="PF00392">
    <property type="entry name" value="GntR"/>
    <property type="match status" value="1"/>
</dbReference>
<dbReference type="PROSITE" id="PS50949">
    <property type="entry name" value="HTH_GNTR"/>
    <property type="match status" value="1"/>
</dbReference>
<dbReference type="Pfam" id="PF07729">
    <property type="entry name" value="FCD"/>
    <property type="match status" value="1"/>
</dbReference>
<organism evidence="6 7">
    <name type="scientific">Corallincola holothuriorum</name>
    <dbReference type="NCBI Taxonomy" id="2282215"/>
    <lineage>
        <taxon>Bacteria</taxon>
        <taxon>Pseudomonadati</taxon>
        <taxon>Pseudomonadota</taxon>
        <taxon>Gammaproteobacteria</taxon>
        <taxon>Alteromonadales</taxon>
        <taxon>Psychromonadaceae</taxon>
        <taxon>Corallincola</taxon>
    </lineage>
</organism>
<dbReference type="InterPro" id="IPR036390">
    <property type="entry name" value="WH_DNA-bd_sf"/>
</dbReference>
<name>A0A368NSH8_9GAMM</name>